<evidence type="ECO:0000313" key="2">
    <source>
        <dbReference type="EMBL" id="SED42551.1"/>
    </source>
</evidence>
<dbReference type="AlphaFoldDB" id="A0A1S2UHK0"/>
<keyword evidence="4" id="KW-1185">Reference proteome</keyword>
<evidence type="ECO:0000313" key="4">
    <source>
        <dbReference type="Proteomes" id="UP000182179"/>
    </source>
</evidence>
<protein>
    <submittedName>
        <fullName evidence="1">Uncharacterized protein</fullName>
    </submittedName>
</protein>
<sequence>MSTPPDDFDELDDQAYPVPSFIDLSFKKYPEPAKKGLGRRALIPWSYWGISSWRNKNKLDYYAIRVDDLSQPRASGTVTEDLPFYHLAFRGDEDIDKVVKYFSRVVRFSGQESRSVVDEFLALTTIPSGNDPNENEPYHSGLLGWLEGIPEGGIITPAINELWWWIYPYVNIRQNDENIIEVDGNAFTHIVSPEQASSKKAYRVQIPPEIIDKITRSGSFGIRMKMRNVMGDEPESRYKYSKPYFVFSELGTGKLSQPVVTQGPDEDEVFEIDLDYEALLDFLVKVYPVRFPKPYPSPRHTCQLYAEITPDGGVTEVLTLGATPDKNQGGESIILDRNFFNDKVGPGKVRFFYKVISGAGIEVGESYSNLIYVIGQQRSMPKPLLKPFTGGLIPRSKDVEFGFPIYYPFDAKSLVTAIFRTKGNNNGAYVVTSKQLAAMQQNKRLFTSNSLKALAEKGDLEVFYEVAQGNLKPPRTSEKEIARIGEGEAELPALYIGLIKSNYSNFNLDPAEFTGYGVISKIFYSGTVSGNEVQVSIEGGGPKSSYKYSFTIDKSTEGLKLSDLEIPLPEDILLANVNTLVTARYSVVSTDSPPVIRHSEVLIFSVGAPVELESFKLIESDAAQATITPMAVIKGGNLEMRYSKPLKDDLITFKWMGQFGISQYTEVVKGNSKATAFKSNVPVEVISKALRANGNNIAMDCTITRGTFQYTFDTLRLRLQPLGLPTLYINGYPTTAGLPLHQMTIVTIIIPAWNFAYAGQYIWVEVTGILQSGAAFTDRLEVARPITATEATAGVLINWPLARARQVRDGSPITLSGRVSLPGIPLEQTTTPFGGRSYVGELLPATLGFPTFKGAPATQVVTIDPIAYEYNVNIAVTAAGMLTTDLITVTCTTQSGATFQLTANGLASGTVVINFTSQNIIHNCVGGWMQFRYTLTRNGKVTPSNVLTVYVSAINFAKNPVATINNQSPQTTLDLNRIVGAASYSMAKWPMAKIGQTVWVDFAVSGRVVPILVGYAIPPVVAATGIQKFGFPRAALQAAPKGSWGYLQIYLAYDGSPDKGRAVLVSQTPYIVNDSFVPSDIRLVNGLSPWSLGSAASGANFTPTGLYVGTERFDNSFAGTVMSTVVDCTVGHSYTVSIVVLNNTPRGGQYYDPVLEIYVGGRLIYGAITLPKYTWTWLNVLFTVTATGATNIVLHNRTSNGIGNDFYVHAASVNRAT</sequence>
<reference evidence="2 4" key="2">
    <citation type="submission" date="2016-10" db="EMBL/GenBank/DDBJ databases">
        <authorList>
            <person name="Varghese N."/>
            <person name="Submissions S."/>
        </authorList>
    </citation>
    <scope>NUCLEOTIDE SEQUENCE [LARGE SCALE GENOMIC DNA]</scope>
    <source>
        <strain evidence="2 4">BS2773</strain>
    </source>
</reference>
<name>A0A1S2UHK0_9PSED</name>
<dbReference type="Proteomes" id="UP000182179">
    <property type="component" value="Unassembled WGS sequence"/>
</dbReference>
<reference evidence="1 3" key="1">
    <citation type="submission" date="2016-08" db="EMBL/GenBank/DDBJ databases">
        <title>Draft genome sequence of Pseudomonas costantinii LMG 22119, type strain isolated from cultivated mushroom (Agaricus bisporus) sporophores.</title>
        <authorList>
            <person name="Tambong J.T."/>
        </authorList>
    </citation>
    <scope>NUCLEOTIDE SEQUENCE [LARGE SCALE GENOMIC DNA]</scope>
    <source>
        <strain evidence="1 3">LMG 22119</strain>
    </source>
</reference>
<evidence type="ECO:0000313" key="1">
    <source>
        <dbReference type="EMBL" id="OIN45486.1"/>
    </source>
</evidence>
<dbReference type="Proteomes" id="UP000181661">
    <property type="component" value="Unassembled WGS sequence"/>
</dbReference>
<proteinExistence type="predicted"/>
<gene>
    <name evidence="1" type="ORF">BFL40_28610</name>
    <name evidence="2" type="ORF">SAMN04515675_1081</name>
</gene>
<comment type="caution">
    <text evidence="1">The sequence shown here is derived from an EMBL/GenBank/DDBJ whole genome shotgun (WGS) entry which is preliminary data.</text>
</comment>
<dbReference type="RefSeq" id="WP_071487081.1">
    <property type="nucleotide sequence ID" value="NZ_FNTS01000002.1"/>
</dbReference>
<evidence type="ECO:0000313" key="3">
    <source>
        <dbReference type="Proteomes" id="UP000181661"/>
    </source>
</evidence>
<accession>A0A1S2UHK0</accession>
<dbReference type="EMBL" id="FNTS01000002">
    <property type="protein sequence ID" value="SED42551.1"/>
    <property type="molecule type" value="Genomic_DNA"/>
</dbReference>
<dbReference type="OrthoDB" id="7025024at2"/>
<organism evidence="1 3">
    <name type="scientific">Pseudomonas costantinii</name>
    <dbReference type="NCBI Taxonomy" id="168469"/>
    <lineage>
        <taxon>Bacteria</taxon>
        <taxon>Pseudomonadati</taxon>
        <taxon>Pseudomonadota</taxon>
        <taxon>Gammaproteobacteria</taxon>
        <taxon>Pseudomonadales</taxon>
        <taxon>Pseudomonadaceae</taxon>
        <taxon>Pseudomonas</taxon>
    </lineage>
</organism>
<dbReference type="EMBL" id="MDDR01000057">
    <property type="protein sequence ID" value="OIN45486.1"/>
    <property type="molecule type" value="Genomic_DNA"/>
</dbReference>